<dbReference type="InterPro" id="IPR019793">
    <property type="entry name" value="Peroxidases_heam-ligand_BS"/>
</dbReference>
<keyword evidence="3 12" id="KW-0479">Metal-binding</keyword>
<dbReference type="FunFam" id="1.10.420.10:FF:000002">
    <property type="entry name" value="Catalase-peroxidase"/>
    <property type="match status" value="1"/>
</dbReference>
<evidence type="ECO:0000259" key="15">
    <source>
        <dbReference type="PROSITE" id="PS50873"/>
    </source>
</evidence>
<feature type="compositionally biased region" description="Polar residues" evidence="14">
    <location>
        <begin position="1"/>
        <end position="10"/>
    </location>
</feature>
<dbReference type="Gene3D" id="1.10.520.10">
    <property type="match status" value="2"/>
</dbReference>
<dbReference type="GO" id="GO:0004096">
    <property type="term" value="F:catalase activity"/>
    <property type="evidence" value="ECO:0007669"/>
    <property type="project" value="UniProtKB-UniRule"/>
</dbReference>
<dbReference type="GO" id="GO:0070301">
    <property type="term" value="P:cellular response to hydrogen peroxide"/>
    <property type="evidence" value="ECO:0007669"/>
    <property type="project" value="TreeGrafter"/>
</dbReference>
<evidence type="ECO:0000256" key="4">
    <source>
        <dbReference type="ARBA" id="ARBA00023002"/>
    </source>
</evidence>
<dbReference type="GO" id="GO:0042744">
    <property type="term" value="P:hydrogen peroxide catabolic process"/>
    <property type="evidence" value="ECO:0007669"/>
    <property type="project" value="UniProtKB-KW"/>
</dbReference>
<sequence>MENQNRQNAAQCPFHGSVTNQSSNRTTNKDWWPNQLNLSILHQHDRKTNPHDEEFNYAEEFQKLDYWALKEDLRKLMTESQDWWPADYGHYGPLFIRMAWHSAGTYRIGDGRGGASTGTQRFAPLNSWPDNANLDKARRLLWPIKKKYGNKISWADLFILAGNVAIESMGGKTIGFGGGRVDVWHPEEDVYWGSEKEWLASERYSGDRELENPLAAVQMGLIYVNPEGPDGKPDPKAAARDIRETFRRMGMNDEETVALIAGGHTFGKAHGAGPATHVGPEPEAAPIEAQGLGWISSYGKGKGSDTITSGIEGAWTPTPTQWDTSYFDMLFGYDWWLTKSPAGAWQWMAVDPDEKDLAPDAEDPSKKVPTMMMTTDLALRFDPEYEKIARRFHQNPEEFAEAFARAWFKLTHRDMGPKTRYLGPEVPKEDFIWQDPIPEVDYELTEAEIEEIKAKILNSGLTVSELVKTAWASASTFRNSDKRGGANGARIRLAPQKDWEVNEPERLAKVLSVYEDIQRELPKKVSIADLIVLGGSAAVEKAARDAGFDVKVPFFPGRGDATQEQTDVESFAVLEPFADGFRNYQKQEYSVPPEELLVDKAQLLGLTAPEMTVLVGGLRVLGANYRDLPHGVFTDRIGVLTNDFFVNLLDMNYEWVPTDSGIYEIRDRKTGEVRWTATRVDLIFGSNSILRSYAEFYAQDDNQEKFVRDFINAWVKVMNADRFDLVKKARESVTALQISRYPRSNTTIACSK</sequence>
<feature type="compositionally biased region" description="Polar residues" evidence="14">
    <location>
        <begin position="17"/>
        <end position="26"/>
    </location>
</feature>
<comment type="subunit">
    <text evidence="12">Homodimer or homotetramer.</text>
</comment>
<dbReference type="Pfam" id="PF00141">
    <property type="entry name" value="peroxidase"/>
    <property type="match status" value="2"/>
</dbReference>
<dbReference type="PROSITE" id="PS00435">
    <property type="entry name" value="PEROXIDASE_1"/>
    <property type="match status" value="1"/>
</dbReference>
<dbReference type="CDD" id="cd00649">
    <property type="entry name" value="catalase_peroxidase_1"/>
    <property type="match status" value="1"/>
</dbReference>
<dbReference type="CDD" id="cd08200">
    <property type="entry name" value="catalase_peroxidase_2"/>
    <property type="match status" value="1"/>
</dbReference>
<dbReference type="PROSITE" id="PS50873">
    <property type="entry name" value="PEROXIDASE_4"/>
    <property type="match status" value="1"/>
</dbReference>
<feature type="region of interest" description="Disordered" evidence="14">
    <location>
        <begin position="1"/>
        <end position="30"/>
    </location>
</feature>
<evidence type="ECO:0000313" key="16">
    <source>
        <dbReference type="EMBL" id="BAA36982.1"/>
    </source>
</evidence>
<evidence type="ECO:0000256" key="8">
    <source>
        <dbReference type="ARBA" id="ARBA00051651"/>
    </source>
</evidence>
<comment type="similarity">
    <text evidence="9 12 13">Belongs to the peroxidase family. Peroxidase/catalase subfamily.</text>
</comment>
<dbReference type="InterPro" id="IPR010255">
    <property type="entry name" value="Haem_peroxidase_sf"/>
</dbReference>
<evidence type="ECO:0000256" key="7">
    <source>
        <dbReference type="ARBA" id="ARBA00049145"/>
    </source>
</evidence>
<comment type="function">
    <text evidence="12">Bifunctional enzyme with both catalase and broad-spectrum peroxidase activity.</text>
</comment>
<dbReference type="PROSITE" id="PS00436">
    <property type="entry name" value="PEROXIDASE_2"/>
    <property type="match status" value="1"/>
</dbReference>
<accession>Q9S5L0</accession>
<name>Q9S5L0_GEOSE</name>
<dbReference type="PRINTS" id="PR00460">
    <property type="entry name" value="BPEROXIDASE"/>
</dbReference>
<feature type="site" description="Transition state stabilizer" evidence="12">
    <location>
        <position position="97"/>
    </location>
</feature>
<dbReference type="AlphaFoldDB" id="Q9S5L0"/>
<dbReference type="InterPro" id="IPR019794">
    <property type="entry name" value="Peroxidases_AS"/>
</dbReference>
<keyword evidence="6 12" id="KW-0376">Hydrogen peroxide</keyword>
<comment type="cofactor">
    <cofactor evidence="12">
        <name>heme b</name>
        <dbReference type="ChEBI" id="CHEBI:60344"/>
    </cofactor>
    <text evidence="12">Binds 1 heme b (iron(II)-protoporphyrin IX) group per dimer.</text>
</comment>
<proteinExistence type="inferred from homology"/>
<dbReference type="GO" id="GO:0046872">
    <property type="term" value="F:metal ion binding"/>
    <property type="evidence" value="ECO:0007669"/>
    <property type="project" value="UniProtKB-KW"/>
</dbReference>
<dbReference type="PANTHER" id="PTHR30555">
    <property type="entry name" value="HYDROPEROXIDASE I, BIFUNCTIONAL CATALASE-PEROXIDASE"/>
    <property type="match status" value="1"/>
</dbReference>
<dbReference type="EMBL" id="AB020070">
    <property type="protein sequence ID" value="BAA36982.1"/>
    <property type="molecule type" value="Genomic_DNA"/>
</dbReference>
<dbReference type="PANTHER" id="PTHR30555:SF6">
    <property type="entry name" value="CATALASE-PEROXIDASE"/>
    <property type="match status" value="1"/>
</dbReference>
<dbReference type="FunFam" id="1.10.520.10:FF:000002">
    <property type="entry name" value="Catalase-peroxidase"/>
    <property type="match status" value="1"/>
</dbReference>
<evidence type="ECO:0000256" key="14">
    <source>
        <dbReference type="SAM" id="MobiDB-lite"/>
    </source>
</evidence>
<dbReference type="FunFam" id="1.10.420.10:FF:000004">
    <property type="entry name" value="Catalase-peroxidase"/>
    <property type="match status" value="1"/>
</dbReference>
<evidence type="ECO:0000256" key="12">
    <source>
        <dbReference type="HAMAP-Rule" id="MF_01961"/>
    </source>
</evidence>
<comment type="PTM">
    <text evidence="12">Formation of the three residue Trp-Tyr-Met cross-link is important for the catalase, but not the peroxidase activity of the enzyme.</text>
</comment>
<organism evidence="16">
    <name type="scientific">Geobacillus stearothermophilus</name>
    <name type="common">Bacillus stearothermophilus</name>
    <dbReference type="NCBI Taxonomy" id="1422"/>
    <lineage>
        <taxon>Bacteria</taxon>
        <taxon>Bacillati</taxon>
        <taxon>Bacillota</taxon>
        <taxon>Bacilli</taxon>
        <taxon>Bacillales</taxon>
        <taxon>Anoxybacillaceae</taxon>
        <taxon>Geobacillus</taxon>
    </lineage>
</organism>
<dbReference type="PRINTS" id="PR00458">
    <property type="entry name" value="PEROXIDASE"/>
</dbReference>
<comment type="caution">
    <text evidence="12">Lacks conserved residue(s) required for the propagation of feature annotation.</text>
</comment>
<dbReference type="SUPFAM" id="SSF48113">
    <property type="entry name" value="Heme-dependent peroxidases"/>
    <property type="match status" value="2"/>
</dbReference>
<keyword evidence="2 12" id="KW-0349">Heme</keyword>
<feature type="active site" description="Proton acceptor" evidence="12">
    <location>
        <position position="101"/>
    </location>
</feature>
<evidence type="ECO:0000256" key="9">
    <source>
        <dbReference type="ARBA" id="ARBA00060838"/>
    </source>
</evidence>
<feature type="cross-link" description="Tryptophyl-tyrosyl-methioninium (Tyr-Met) (with Trp-100)" evidence="12">
    <location>
        <begin position="223"/>
        <end position="249"/>
    </location>
</feature>
<feature type="domain" description="Plant heme peroxidase family profile" evidence="15">
    <location>
        <begin position="134"/>
        <end position="423"/>
    </location>
</feature>
<dbReference type="InterPro" id="IPR000763">
    <property type="entry name" value="Catalase_peroxidase"/>
</dbReference>
<feature type="binding site" description="axial binding residue" evidence="12">
    <location>
        <position position="264"/>
    </location>
    <ligand>
        <name>heme b</name>
        <dbReference type="ChEBI" id="CHEBI:60344"/>
    </ligand>
    <ligandPart>
        <name>Fe</name>
        <dbReference type="ChEBI" id="CHEBI:18248"/>
    </ligandPart>
</feature>
<dbReference type="EC" id="1.11.1.21" evidence="10 12"/>
<evidence type="ECO:0000256" key="11">
    <source>
        <dbReference type="ARBA" id="ARBA00074141"/>
    </source>
</evidence>
<dbReference type="InterPro" id="IPR002016">
    <property type="entry name" value="Haem_peroxidase"/>
</dbReference>
<dbReference type="NCBIfam" id="NF011635">
    <property type="entry name" value="PRK15061.1"/>
    <property type="match status" value="1"/>
</dbReference>
<dbReference type="GO" id="GO:0005829">
    <property type="term" value="C:cytosol"/>
    <property type="evidence" value="ECO:0007669"/>
    <property type="project" value="TreeGrafter"/>
</dbReference>
<reference evidence="16" key="1">
    <citation type="journal article" date="1999" name="Nat. Biotechnol.">
        <title>Evolutionary molecular engineering by random elongation mutagenesis.</title>
        <authorList>
            <person name="Matsuura T."/>
            <person name="Miyai K."/>
            <person name="Trakulnaleaamsai S."/>
            <person name="Yomo T."/>
            <person name="Shima Y."/>
            <person name="Miki S."/>
            <person name="Yamamoto K."/>
            <person name="Urabe I."/>
        </authorList>
    </citation>
    <scope>NUCLEOTIDE SEQUENCE</scope>
</reference>
<keyword evidence="4 12" id="KW-0560">Oxidoreductase</keyword>
<evidence type="ECO:0000256" key="5">
    <source>
        <dbReference type="ARBA" id="ARBA00023004"/>
    </source>
</evidence>
<dbReference type="GO" id="GO:0020037">
    <property type="term" value="F:heme binding"/>
    <property type="evidence" value="ECO:0007669"/>
    <property type="project" value="InterPro"/>
</dbReference>
<keyword evidence="5 12" id="KW-0408">Iron</keyword>
<gene>
    <name evidence="16" type="primary">cat</name>
    <name evidence="12" type="synonym">katG</name>
</gene>
<dbReference type="NCBIfam" id="TIGR00198">
    <property type="entry name" value="cat_per_HPI"/>
    <property type="match status" value="1"/>
</dbReference>
<keyword evidence="1 12" id="KW-0575">Peroxidase</keyword>
<evidence type="ECO:0000256" key="1">
    <source>
        <dbReference type="ARBA" id="ARBA00022559"/>
    </source>
</evidence>
<evidence type="ECO:0000256" key="10">
    <source>
        <dbReference type="ARBA" id="ARBA00067012"/>
    </source>
</evidence>
<evidence type="ECO:0000256" key="6">
    <source>
        <dbReference type="ARBA" id="ARBA00023324"/>
    </source>
</evidence>
<evidence type="ECO:0000256" key="2">
    <source>
        <dbReference type="ARBA" id="ARBA00022617"/>
    </source>
</evidence>
<evidence type="ECO:0000256" key="13">
    <source>
        <dbReference type="RuleBase" id="RU003451"/>
    </source>
</evidence>
<comment type="catalytic activity">
    <reaction evidence="7 12 13">
        <text>2 H2O2 = O2 + 2 H2O</text>
        <dbReference type="Rhea" id="RHEA:20309"/>
        <dbReference type="ChEBI" id="CHEBI:15377"/>
        <dbReference type="ChEBI" id="CHEBI:15379"/>
        <dbReference type="ChEBI" id="CHEBI:16240"/>
        <dbReference type="EC" id="1.11.1.21"/>
    </reaction>
</comment>
<dbReference type="HAMAP" id="MF_01961">
    <property type="entry name" value="Catal_peroxid"/>
    <property type="match status" value="1"/>
</dbReference>
<dbReference type="Gene3D" id="1.10.420.10">
    <property type="entry name" value="Peroxidase, domain 2"/>
    <property type="match status" value="2"/>
</dbReference>
<comment type="catalytic activity">
    <reaction evidence="8 12 13">
        <text>H2O2 + AH2 = A + 2 H2O</text>
        <dbReference type="Rhea" id="RHEA:30275"/>
        <dbReference type="ChEBI" id="CHEBI:13193"/>
        <dbReference type="ChEBI" id="CHEBI:15377"/>
        <dbReference type="ChEBI" id="CHEBI:16240"/>
        <dbReference type="ChEBI" id="CHEBI:17499"/>
        <dbReference type="EC" id="1.11.1.21"/>
    </reaction>
</comment>
<evidence type="ECO:0000256" key="3">
    <source>
        <dbReference type="ARBA" id="ARBA00022723"/>
    </source>
</evidence>
<protein>
    <recommendedName>
        <fullName evidence="11 12">Catalase-peroxidase</fullName>
        <shortName evidence="12">CP</shortName>
        <ecNumber evidence="10 12">1.11.1.21</ecNumber>
    </recommendedName>
    <alternativeName>
        <fullName evidence="12">Peroxidase/catalase</fullName>
    </alternativeName>
</protein>